<protein>
    <submittedName>
        <fullName evidence="1">Endocytosis and vacuole integrity protein</fullName>
    </submittedName>
</protein>
<evidence type="ECO:0000313" key="2">
    <source>
        <dbReference type="Proteomes" id="UP001320706"/>
    </source>
</evidence>
<name>A0ACC3S4Y4_9PEZI</name>
<sequence length="1685" mass="184477">MSAQALLAELTSLAQESKRKNSEIRTAAEKSLQDLKGLPATSEQQLALDLSRRPNFIDPFLISCATKNVKFAGSAVTCLQRLAISKGLPKSRLKDVLEALSACTSLGLDIQLRVLQALPALAQNYSEDLKGPLLAGTLQICAALQGVKVATVSGVAAATLQQLVVSVYDKVSSEDARLLEIPVAAEVPGEEGPISLRESAFDAYRVFQDICLATEGRKTSFVQLSMLSQAAGMELIWACMNTHPKVFATHPEQRETVRSLIMPLLIRILSERQSFPITLRAMRIISVVLRQHLPAMSEECEIVLGLLTHMLDQEAAAPWKRAMCMEVFRSIYAEPGLPLQMYMRYDEQDGKKAIIRDNVATFVRLSTERPALIGLGQQSSIPTGPSSQRDSLANQAAAEAAGDVAGVIGTAIGVGEISVPGISSKWSIPKSQCLDQLDKAEPPALPDTYIYYLVLECLNSLSEGLAKVVLPLTVQHDRQRARQQQEDGGNDLDEAASSNTAPGTIRTRVKRSQSYRSRAVPLNPLSDEQGPSVARVRAIADLMEECWPALLATCSTFLYAALDNDYYRSLIRSFQRFAQVSGLLRLFTARDAFLTTLGKAAVPPHMLTSSISGGHTDSPRLFQHSQGMLSVDSLASQPSVFDKSRRPSSSHEPAKQRLTTRNLLCLRALLNIAIALGPTLENSFAIVLETLQQADVVVNAANGQAYRHDSRSGAPSPSVSSGDPFSNSLGLSSEITAVEAAALRLFESSADYPNDAFLHMLRTLCGMLDGRPDDVTSPATEKPPPTSPRRMSSLPGINTEIPRHSTSYVFVLSKLGELADLNVARFASDSPNESGWRILVEQLIQVSVSSVMPKDARCLAADVLCRCSEAIAEFSTKEGSDEPESVQQMAFSSLQLQVHRLYAESDELTSVDIEIHGKTLEALRSVLERCGEALTAGWDTILAMIGSVFHDKEETENVQQAEGDEVWLHLSSQIIAPSLGRTAFGAMQLVCSDFLASLPEASLSPLIELLYHFATQDEDFNVSLTTITLFLDVSDFLVARGSVSGLTGIADGFVQKGMLGLTHKTIVTESKRSRSMQWILLLYRLTDVVSDNRAEVRNGAFQTLMRIFKNCEDQLSASPWQLCLETLILRLLRRDAENQKNARSTSESTSAETLAGLEYTTKTVVEGTASLIADNLQAVGASKNYPHFWSSYIHLFADYLNDRSAMINAAVYSALSQVLRVVPVADDKWASLVQDCAGLWTSSNPSNETSTDAEQDAYLAYLETAVELYRLTERTITAEQLVAMARNLAQCIRYSSGGSYVDDTNNLTPLQIRVLDVLKAVRRDIATVPSALVKIAAELVALPFQNQRDSTPRKSLSFVALSKASMDWLRDLLTTHLASKEVFATGAVEAALENLAIPIELKYRWRRQGKTPSLWRKATSTALAVIEPILQQMRAQSLKRDVRNRIWTDVVRIAQAIISADCSDIDTALPATSIVDDEDADCDSLGQLRNMIIPELGSSSIPDRVRSDYASSLFHTSIIHAGSRGEIPQAGQWTRADVHKIRPGRVWDPDPVLREKMAYLCFSELIILVAVSDGSEERVKLAQAAAPYLILRLALPIKAYIADQPLRGSMPQPLSQVQELLFCLREIRRLESEPKAMEKGANRAHIDLLYPIFVKAVGVAGHRRHGNREVLEALQDVLEIAGVIE</sequence>
<gene>
    <name evidence="1" type="primary">MON2</name>
    <name evidence="1" type="ORF">M8818_006810</name>
</gene>
<dbReference type="EMBL" id="JAMKPW020000041">
    <property type="protein sequence ID" value="KAK8196643.1"/>
    <property type="molecule type" value="Genomic_DNA"/>
</dbReference>
<proteinExistence type="predicted"/>
<organism evidence="1 2">
    <name type="scientific">Zalaria obscura</name>
    <dbReference type="NCBI Taxonomy" id="2024903"/>
    <lineage>
        <taxon>Eukaryota</taxon>
        <taxon>Fungi</taxon>
        <taxon>Dikarya</taxon>
        <taxon>Ascomycota</taxon>
        <taxon>Pezizomycotina</taxon>
        <taxon>Dothideomycetes</taxon>
        <taxon>Dothideomycetidae</taxon>
        <taxon>Dothideales</taxon>
        <taxon>Zalariaceae</taxon>
        <taxon>Zalaria</taxon>
    </lineage>
</organism>
<accession>A0ACC3S4Y4</accession>
<reference evidence="1" key="1">
    <citation type="submission" date="2024-02" db="EMBL/GenBank/DDBJ databases">
        <title>Metagenome Assembled Genome of Zalaria obscura JY119.</title>
        <authorList>
            <person name="Vighnesh L."/>
            <person name="Jagadeeshwari U."/>
            <person name="Venkata Ramana C."/>
            <person name="Sasikala C."/>
        </authorList>
    </citation>
    <scope>NUCLEOTIDE SEQUENCE</scope>
    <source>
        <strain evidence="1">JY119</strain>
    </source>
</reference>
<dbReference type="Proteomes" id="UP001320706">
    <property type="component" value="Unassembled WGS sequence"/>
</dbReference>
<comment type="caution">
    <text evidence="1">The sequence shown here is derived from an EMBL/GenBank/DDBJ whole genome shotgun (WGS) entry which is preliminary data.</text>
</comment>
<keyword evidence="2" id="KW-1185">Reference proteome</keyword>
<evidence type="ECO:0000313" key="1">
    <source>
        <dbReference type="EMBL" id="KAK8196643.1"/>
    </source>
</evidence>